<sequence>MESNAGFVRLPSKEHGDDRHPQDRVNLWRTAFQDLTQDAAMLMNCICVLSSKPIPQYLFKPINATIPLGFDLFEDAGRHLIEIQQYVEAERTVLDRLDTVEDGSAFAARVHRNMVGLYERTGRSIRAKASASLEFEIVTRQSQSVDNNLANSWHNVGYTMVSAFEAADAVPYLDKAISMAEDVDESRCWQQFNIDRFLRNRARAHQQLLRFEEAVRDFEKAEYYQQKIHGSDSHYDGETHYERAKIEAWRGNLAEAYSLATKAHDLVSADKPTQASVMAAQYRLGWIAMLQEKNDLALQHLEKSLAISKGNEKDRAKSGKSGESARTQWRMSQVLERMGKEEEARSLRETAVKVKDSLLATADYAQVEDEESSWDALVGLLFR</sequence>
<feature type="region of interest" description="Disordered" evidence="1">
    <location>
        <begin position="1"/>
        <end position="22"/>
    </location>
</feature>
<dbReference type="EMBL" id="LSBJ02000009">
    <property type="protein sequence ID" value="OAQ60315.1"/>
    <property type="molecule type" value="Genomic_DNA"/>
</dbReference>
<keyword evidence="3" id="KW-1185">Reference proteome</keyword>
<dbReference type="InterPro" id="IPR019734">
    <property type="entry name" value="TPR_rpt"/>
</dbReference>
<name>A0A179F4H9_METCM</name>
<gene>
    <name evidence="2" type="ORF">VFPPC_10734</name>
</gene>
<dbReference type="GeneID" id="28853042"/>
<dbReference type="Proteomes" id="UP000078397">
    <property type="component" value="Unassembled WGS sequence"/>
</dbReference>
<comment type="caution">
    <text evidence="2">The sequence shown here is derived from an EMBL/GenBank/DDBJ whole genome shotgun (WGS) entry which is preliminary data.</text>
</comment>
<evidence type="ECO:0000313" key="3">
    <source>
        <dbReference type="Proteomes" id="UP000078397"/>
    </source>
</evidence>
<dbReference type="InterPro" id="IPR011990">
    <property type="entry name" value="TPR-like_helical_dom_sf"/>
</dbReference>
<dbReference type="OrthoDB" id="6161812at2759"/>
<dbReference type="KEGG" id="pchm:VFPPC_10734"/>
<dbReference type="STRING" id="1380566.A0A179F4H9"/>
<feature type="region of interest" description="Disordered" evidence="1">
    <location>
        <begin position="309"/>
        <end position="328"/>
    </location>
</feature>
<dbReference type="SMART" id="SM00028">
    <property type="entry name" value="TPR"/>
    <property type="match status" value="4"/>
</dbReference>
<reference evidence="2 3" key="1">
    <citation type="journal article" date="2016" name="PLoS Pathog.">
        <title>Biosynthesis of antibiotic leucinostatins in bio-control fungus Purpureocillium lilacinum and their inhibition on phytophthora revealed by genome mining.</title>
        <authorList>
            <person name="Wang G."/>
            <person name="Liu Z."/>
            <person name="Lin R."/>
            <person name="Li E."/>
            <person name="Mao Z."/>
            <person name="Ling J."/>
            <person name="Yang Y."/>
            <person name="Yin W.B."/>
            <person name="Xie B."/>
        </authorList>
    </citation>
    <scope>NUCLEOTIDE SEQUENCE [LARGE SCALE GENOMIC DNA]</scope>
    <source>
        <strain evidence="2">170</strain>
    </source>
</reference>
<evidence type="ECO:0000256" key="1">
    <source>
        <dbReference type="SAM" id="MobiDB-lite"/>
    </source>
</evidence>
<evidence type="ECO:0000313" key="2">
    <source>
        <dbReference type="EMBL" id="OAQ60315.1"/>
    </source>
</evidence>
<dbReference type="RefSeq" id="XP_018138225.1">
    <property type="nucleotide sequence ID" value="XM_018289048.1"/>
</dbReference>
<feature type="compositionally biased region" description="Basic and acidic residues" evidence="1">
    <location>
        <begin position="11"/>
        <end position="22"/>
    </location>
</feature>
<proteinExistence type="predicted"/>
<organism evidence="2 3">
    <name type="scientific">Pochonia chlamydosporia 170</name>
    <dbReference type="NCBI Taxonomy" id="1380566"/>
    <lineage>
        <taxon>Eukaryota</taxon>
        <taxon>Fungi</taxon>
        <taxon>Dikarya</taxon>
        <taxon>Ascomycota</taxon>
        <taxon>Pezizomycotina</taxon>
        <taxon>Sordariomycetes</taxon>
        <taxon>Hypocreomycetidae</taxon>
        <taxon>Hypocreales</taxon>
        <taxon>Clavicipitaceae</taxon>
        <taxon>Pochonia</taxon>
    </lineage>
</organism>
<accession>A0A179F4H9</accession>
<dbReference type="AlphaFoldDB" id="A0A179F4H9"/>
<dbReference type="Gene3D" id="1.25.40.10">
    <property type="entry name" value="Tetratricopeptide repeat domain"/>
    <property type="match status" value="1"/>
</dbReference>
<protein>
    <submittedName>
        <fullName evidence="2">Tetratricopeptide repeat domain-containing protein</fullName>
    </submittedName>
</protein>
<dbReference type="SUPFAM" id="SSF48452">
    <property type="entry name" value="TPR-like"/>
    <property type="match status" value="2"/>
</dbReference>